<dbReference type="InterPro" id="IPR029063">
    <property type="entry name" value="SAM-dependent_MTases_sf"/>
</dbReference>
<name>A0A8J7JTC0_9CYAN</name>
<feature type="signal peptide" evidence="5">
    <location>
        <begin position="1"/>
        <end position="30"/>
    </location>
</feature>
<proteinExistence type="predicted"/>
<dbReference type="InterPro" id="IPR026170">
    <property type="entry name" value="FAM173A/B"/>
</dbReference>
<evidence type="ECO:0000313" key="8">
    <source>
        <dbReference type="Proteomes" id="UP000620559"/>
    </source>
</evidence>
<keyword evidence="2" id="KW-0808">Transferase</keyword>
<comment type="caution">
    <text evidence="7">The sequence shown here is derived from an EMBL/GenBank/DDBJ whole genome shotgun (WGS) entry which is preliminary data.</text>
</comment>
<gene>
    <name evidence="7" type="ORF">IQ247_04370</name>
</gene>
<dbReference type="PANTHER" id="PTHR13610:SF11">
    <property type="entry name" value="METHYLTRANSFERASE DOMAIN-CONTAINING PROTEIN"/>
    <property type="match status" value="1"/>
</dbReference>
<organism evidence="7 8">
    <name type="scientific">Plectonema cf. radiosum LEGE 06105</name>
    <dbReference type="NCBI Taxonomy" id="945769"/>
    <lineage>
        <taxon>Bacteria</taxon>
        <taxon>Bacillati</taxon>
        <taxon>Cyanobacteriota</taxon>
        <taxon>Cyanophyceae</taxon>
        <taxon>Oscillatoriophycideae</taxon>
        <taxon>Oscillatoriales</taxon>
        <taxon>Microcoleaceae</taxon>
        <taxon>Plectonema</taxon>
    </lineage>
</organism>
<dbReference type="PROSITE" id="PS51257">
    <property type="entry name" value="PROKAR_LIPOPROTEIN"/>
    <property type="match status" value="1"/>
</dbReference>
<dbReference type="GO" id="GO:0016279">
    <property type="term" value="F:protein-lysine N-methyltransferase activity"/>
    <property type="evidence" value="ECO:0007669"/>
    <property type="project" value="InterPro"/>
</dbReference>
<evidence type="ECO:0000256" key="1">
    <source>
        <dbReference type="ARBA" id="ARBA00022603"/>
    </source>
</evidence>
<feature type="compositionally biased region" description="Low complexity" evidence="4">
    <location>
        <begin position="36"/>
        <end position="50"/>
    </location>
</feature>
<dbReference type="InterPro" id="IPR025714">
    <property type="entry name" value="Methyltranfer_dom"/>
</dbReference>
<keyword evidence="5" id="KW-0732">Signal</keyword>
<evidence type="ECO:0000256" key="4">
    <source>
        <dbReference type="SAM" id="MobiDB-lite"/>
    </source>
</evidence>
<evidence type="ECO:0000256" key="2">
    <source>
        <dbReference type="ARBA" id="ARBA00022679"/>
    </source>
</evidence>
<keyword evidence="8" id="KW-1185">Reference proteome</keyword>
<dbReference type="GO" id="GO:0032259">
    <property type="term" value="P:methylation"/>
    <property type="evidence" value="ECO:0007669"/>
    <property type="project" value="UniProtKB-KW"/>
</dbReference>
<evidence type="ECO:0000313" key="7">
    <source>
        <dbReference type="EMBL" id="MBE9211960.1"/>
    </source>
</evidence>
<feature type="domain" description="Methyltransferase" evidence="6">
    <location>
        <begin position="80"/>
        <end position="194"/>
    </location>
</feature>
<dbReference type="Pfam" id="PF13847">
    <property type="entry name" value="Methyltransf_31"/>
    <property type="match status" value="1"/>
</dbReference>
<dbReference type="AlphaFoldDB" id="A0A8J7JTC0"/>
<keyword evidence="3" id="KW-0949">S-adenosyl-L-methionine</keyword>
<dbReference type="CDD" id="cd02440">
    <property type="entry name" value="AdoMet_MTases"/>
    <property type="match status" value="1"/>
</dbReference>
<reference evidence="7" key="1">
    <citation type="submission" date="2020-10" db="EMBL/GenBank/DDBJ databases">
        <authorList>
            <person name="Castelo-Branco R."/>
            <person name="Eusebio N."/>
            <person name="Adriana R."/>
            <person name="Vieira A."/>
            <person name="Brugerolle De Fraissinette N."/>
            <person name="Rezende De Castro R."/>
            <person name="Schneider M.P."/>
            <person name="Vasconcelos V."/>
            <person name="Leao P.N."/>
        </authorList>
    </citation>
    <scope>NUCLEOTIDE SEQUENCE</scope>
    <source>
        <strain evidence="7">LEGE 06105</strain>
    </source>
</reference>
<dbReference type="RefSeq" id="WP_193917437.1">
    <property type="nucleotide sequence ID" value="NZ_JADEWL010000009.1"/>
</dbReference>
<evidence type="ECO:0000259" key="6">
    <source>
        <dbReference type="Pfam" id="PF13847"/>
    </source>
</evidence>
<keyword evidence="1" id="KW-0489">Methyltransferase</keyword>
<accession>A0A8J7JTC0</accession>
<protein>
    <submittedName>
        <fullName evidence="7">tRNA (Adenine(22)-N(1))-methyltransferase TrmK</fullName>
    </submittedName>
</protein>
<evidence type="ECO:0000256" key="5">
    <source>
        <dbReference type="SAM" id="SignalP"/>
    </source>
</evidence>
<feature type="chain" id="PRO_5035186475" evidence="5">
    <location>
        <begin position="31"/>
        <end position="215"/>
    </location>
</feature>
<dbReference type="SUPFAM" id="SSF53335">
    <property type="entry name" value="S-adenosyl-L-methionine-dependent methyltransferases"/>
    <property type="match status" value="1"/>
</dbReference>
<feature type="compositionally biased region" description="Polar residues" evidence="4">
    <location>
        <begin position="25"/>
        <end position="35"/>
    </location>
</feature>
<dbReference type="EMBL" id="JADEWL010000009">
    <property type="protein sequence ID" value="MBE9211960.1"/>
    <property type="molecule type" value="Genomic_DNA"/>
</dbReference>
<sequence length="215" mass="23691">MIFLKRTIALFTIGVGLVSAGCSPTTNATAQSESIQAQAPTTSTPTPSAPLRSPDVVYVPTPNEVVDRMLTMANVGKDDVLYDLGSGDGRIPITAVQKRDARRAVGIEINPERIEEANKNAQQAGVTDRVTFLNQDLFESNFSDATVMTLYLLPSLNVKLRPQLFDQLKPGTRIVSHDFDMGEWKPERVEKVEVNGRTHTVYLWTIPENPPANLR</sequence>
<dbReference type="Proteomes" id="UP000620559">
    <property type="component" value="Unassembled WGS sequence"/>
</dbReference>
<evidence type="ECO:0000256" key="3">
    <source>
        <dbReference type="ARBA" id="ARBA00022691"/>
    </source>
</evidence>
<dbReference type="Gene3D" id="3.40.50.150">
    <property type="entry name" value="Vaccinia Virus protein VP39"/>
    <property type="match status" value="1"/>
</dbReference>
<feature type="region of interest" description="Disordered" evidence="4">
    <location>
        <begin position="25"/>
        <end position="53"/>
    </location>
</feature>
<dbReference type="PANTHER" id="PTHR13610">
    <property type="entry name" value="METHYLTRANSFERASE DOMAIN-CONTAINING PROTEIN"/>
    <property type="match status" value="1"/>
</dbReference>